<name>A0A3B7MRQ1_9BACT</name>
<keyword evidence="3" id="KW-1185">Reference proteome</keyword>
<feature type="signal peptide" evidence="1">
    <location>
        <begin position="1"/>
        <end position="29"/>
    </location>
</feature>
<protein>
    <recommendedName>
        <fullName evidence="4">Macroglobulin domain-containing protein</fullName>
    </recommendedName>
</protein>
<dbReference type="OrthoDB" id="679547at2"/>
<evidence type="ECO:0000256" key="1">
    <source>
        <dbReference type="SAM" id="SignalP"/>
    </source>
</evidence>
<keyword evidence="1" id="KW-0732">Signal</keyword>
<evidence type="ECO:0000313" key="3">
    <source>
        <dbReference type="Proteomes" id="UP000263900"/>
    </source>
</evidence>
<proteinExistence type="predicted"/>
<dbReference type="Proteomes" id="UP000263900">
    <property type="component" value="Chromosome"/>
</dbReference>
<dbReference type="EMBL" id="CP032157">
    <property type="protein sequence ID" value="AXY77214.1"/>
    <property type="molecule type" value="Genomic_DNA"/>
</dbReference>
<dbReference type="KEGG" id="pseg:D3H65_25935"/>
<evidence type="ECO:0008006" key="4">
    <source>
        <dbReference type="Google" id="ProtNLM"/>
    </source>
</evidence>
<accession>A0A3B7MRQ1</accession>
<evidence type="ECO:0000313" key="2">
    <source>
        <dbReference type="EMBL" id="AXY77214.1"/>
    </source>
</evidence>
<reference evidence="2 3" key="1">
    <citation type="submission" date="2018-09" db="EMBL/GenBank/DDBJ databases">
        <title>Genome sequencing of strain 6GH32-13.</title>
        <authorList>
            <person name="Weon H.-Y."/>
            <person name="Heo J."/>
            <person name="Kwon S.-W."/>
        </authorList>
    </citation>
    <scope>NUCLEOTIDE SEQUENCE [LARGE SCALE GENOMIC DNA]</scope>
    <source>
        <strain evidence="2 3">5GH32-13</strain>
    </source>
</reference>
<dbReference type="Gene3D" id="2.60.40.1930">
    <property type="match status" value="1"/>
</dbReference>
<dbReference type="AlphaFoldDB" id="A0A3B7MRQ1"/>
<feature type="chain" id="PRO_5017738531" description="Macroglobulin domain-containing protein" evidence="1">
    <location>
        <begin position="30"/>
        <end position="803"/>
    </location>
</feature>
<organism evidence="2 3">
    <name type="scientific">Paraflavitalea soli</name>
    <dbReference type="NCBI Taxonomy" id="2315862"/>
    <lineage>
        <taxon>Bacteria</taxon>
        <taxon>Pseudomonadati</taxon>
        <taxon>Bacteroidota</taxon>
        <taxon>Chitinophagia</taxon>
        <taxon>Chitinophagales</taxon>
        <taxon>Chitinophagaceae</taxon>
        <taxon>Paraflavitalea</taxon>
    </lineage>
</organism>
<sequence length="803" mass="90414">MYLTSRMITKQVLSLLLAWLVLSDSSLMAQDFGNAIYTRFNEYREKAIPEKVYVHTDKGFYLAGEILWFKLYYVNGTDNKPFDLSKIAYVELLDKDNKPVMQGKVALKSGFGDGSFYLPSSVNAGNYTLRAYTNWMKNFGPSSFYEQQVTIVNSLKPLPPQAPDTTNKYTARFFPEGGNLVSGLFSKVAFQVTDQYGKGLSFTGSLANQRNEVLLQFKPGKFGIGQFSFTPVAGDSYTATIVTTDGKTITKSLPAAYEQGYVMQLQEDANGQLQVSVSSNMPARTQQPEEVFLFAHSHQEIKVATRKAFVNGVARFTIDKSKLGEGISQITVFNDQKQPVCERLYFKPLKETLSIGASGNEAQYNNRKKVDLSLNTSIAGGKGTAANLSLSVYRIDSLSWQDQGNILSYLWLSSDLKGTIESPEYYFSSQSAEVTAALDNLLLVHGWRRFDWQEVLKSNAASFKYIPEFDGHFISGKISTGDNAAPVSFSKTYLSIAGTKLQFYPVLSGRYGDVRFDVRNYYGPGEIIIQSEEQIDSNFHVDIQNPYSDKYSADEVAPFSLSQQYQQTLTEGSINMQVQNAFYSDRLSQFAIPNIDTMPFFGNGYPKYLMDDYVRFNTTEEILREYVPDVAVRKSDGQFQLYIFNWETERHYKSSPLVLLDGVPVSIQKIMTYDPLKLRQLQVVTDRYVTGEFTYDGIISFTTYHGDLTDLKLDKQAVILDYDGLQLQREFYSPSYDTPEQAASHLPDFRNLLYWSPTIQTDATGKASLHFFTSDLKGKFAAVVQGIDNNGHAGSYSFTFEVK</sequence>
<gene>
    <name evidence="2" type="ORF">D3H65_25935</name>
</gene>